<evidence type="ECO:0000313" key="2">
    <source>
        <dbReference type="EMBL" id="RXF69983.1"/>
    </source>
</evidence>
<feature type="region of interest" description="Disordered" evidence="1">
    <location>
        <begin position="1"/>
        <end position="23"/>
    </location>
</feature>
<accession>A0A4Q0MAG2</accession>
<evidence type="ECO:0000313" key="3">
    <source>
        <dbReference type="Proteomes" id="UP000289708"/>
    </source>
</evidence>
<feature type="region of interest" description="Disordered" evidence="1">
    <location>
        <begin position="68"/>
        <end position="89"/>
    </location>
</feature>
<dbReference type="Proteomes" id="UP000289708">
    <property type="component" value="Unassembled WGS sequence"/>
</dbReference>
<organism evidence="2 3">
    <name type="scientific">Hansschlegelia zhihuaiae</name>
    <dbReference type="NCBI Taxonomy" id="405005"/>
    <lineage>
        <taxon>Bacteria</taxon>
        <taxon>Pseudomonadati</taxon>
        <taxon>Pseudomonadota</taxon>
        <taxon>Alphaproteobacteria</taxon>
        <taxon>Hyphomicrobiales</taxon>
        <taxon>Methylopilaceae</taxon>
        <taxon>Hansschlegelia</taxon>
    </lineage>
</organism>
<dbReference type="RefSeq" id="WP_128778813.1">
    <property type="nucleotide sequence ID" value="NZ_RYFI01000019.1"/>
</dbReference>
<protein>
    <submittedName>
        <fullName evidence="2">Uncharacterized protein</fullName>
    </submittedName>
</protein>
<gene>
    <name evidence="2" type="ORF">EK403_17820</name>
</gene>
<name>A0A4Q0MAG2_9HYPH</name>
<keyword evidence="3" id="KW-1185">Reference proteome</keyword>
<dbReference type="OrthoDB" id="9940623at2"/>
<reference evidence="2 3" key="1">
    <citation type="submission" date="2018-12" db="EMBL/GenBank/DDBJ databases">
        <title>bacterium Hansschlegelia zhihuaiae S113.</title>
        <authorList>
            <person name="He J."/>
        </authorList>
    </citation>
    <scope>NUCLEOTIDE SEQUENCE [LARGE SCALE GENOMIC DNA]</scope>
    <source>
        <strain evidence="2 3">S 113</strain>
    </source>
</reference>
<dbReference type="EMBL" id="RYFI01000019">
    <property type="protein sequence ID" value="RXF69983.1"/>
    <property type="molecule type" value="Genomic_DNA"/>
</dbReference>
<dbReference type="AlphaFoldDB" id="A0A4Q0MAG2"/>
<sequence>MGYRLHTPGEPSRSLRWTNSRPGAPRSGVLLFKHASEQLTAESFRALRDQGAWIETDRPAAARAAMGLEPDESLGEPADPELVMSGPGL</sequence>
<comment type="caution">
    <text evidence="2">The sequence shown here is derived from an EMBL/GenBank/DDBJ whole genome shotgun (WGS) entry which is preliminary data.</text>
</comment>
<evidence type="ECO:0000256" key="1">
    <source>
        <dbReference type="SAM" id="MobiDB-lite"/>
    </source>
</evidence>
<proteinExistence type="predicted"/>